<protein>
    <submittedName>
        <fullName evidence="2">Hemerythrin</fullName>
    </submittedName>
</protein>
<feature type="domain" description="Hemerythrin-like" evidence="1">
    <location>
        <begin position="15"/>
        <end position="131"/>
    </location>
</feature>
<comment type="caution">
    <text evidence="2">The sequence shown here is derived from an EMBL/GenBank/DDBJ whole genome shotgun (WGS) entry which is preliminary data.</text>
</comment>
<dbReference type="RefSeq" id="WP_203990417.1">
    <property type="nucleotide sequence ID" value="NZ_BOOU01000068.1"/>
</dbReference>
<keyword evidence="3" id="KW-1185">Reference proteome</keyword>
<gene>
    <name evidence="2" type="ORF">Sru01_50890</name>
</gene>
<dbReference type="Proteomes" id="UP000655287">
    <property type="component" value="Unassembled WGS sequence"/>
</dbReference>
<name>A0A919RA44_9ACTN</name>
<dbReference type="PANTHER" id="PTHR35585">
    <property type="entry name" value="HHE DOMAIN PROTEIN (AFU_ORTHOLOGUE AFUA_4G00730)"/>
    <property type="match status" value="1"/>
</dbReference>
<dbReference type="EMBL" id="BOOU01000068">
    <property type="protein sequence ID" value="GII80107.1"/>
    <property type="molecule type" value="Genomic_DNA"/>
</dbReference>
<dbReference type="PANTHER" id="PTHR35585:SF1">
    <property type="entry name" value="HHE DOMAIN PROTEIN (AFU_ORTHOLOGUE AFUA_4G00730)"/>
    <property type="match status" value="1"/>
</dbReference>
<organism evidence="2 3">
    <name type="scientific">Sphaerisporangium rufum</name>
    <dbReference type="NCBI Taxonomy" id="1381558"/>
    <lineage>
        <taxon>Bacteria</taxon>
        <taxon>Bacillati</taxon>
        <taxon>Actinomycetota</taxon>
        <taxon>Actinomycetes</taxon>
        <taxon>Streptosporangiales</taxon>
        <taxon>Streptosporangiaceae</taxon>
        <taxon>Sphaerisporangium</taxon>
    </lineage>
</organism>
<dbReference type="AlphaFoldDB" id="A0A919RA44"/>
<dbReference type="CDD" id="cd12108">
    <property type="entry name" value="Hr-like"/>
    <property type="match status" value="1"/>
</dbReference>
<reference evidence="2" key="1">
    <citation type="submission" date="2021-01" db="EMBL/GenBank/DDBJ databases">
        <title>Whole genome shotgun sequence of Sphaerisporangium rufum NBRC 109079.</title>
        <authorList>
            <person name="Komaki H."/>
            <person name="Tamura T."/>
        </authorList>
    </citation>
    <scope>NUCLEOTIDE SEQUENCE</scope>
    <source>
        <strain evidence="2">NBRC 109079</strain>
    </source>
</reference>
<dbReference type="Gene3D" id="1.20.120.520">
    <property type="entry name" value="nmb1532 protein domain like"/>
    <property type="match status" value="1"/>
</dbReference>
<accession>A0A919RA44</accession>
<dbReference type="Pfam" id="PF01814">
    <property type="entry name" value="Hemerythrin"/>
    <property type="match status" value="1"/>
</dbReference>
<proteinExistence type="predicted"/>
<sequence>MAQTQKMDQLHTDDVVSVLRRHHDMIKEMFTEVDKASGARRDEAFMRLARMLCMHEAAEEEVVHPFVRDRVKGGDRIVQARMREEDDAKVMLTGMMAAGTDSRSFMADFKRLRSAMLQHIEAEEREEFPRLVKESSDADRRAMAEAIKAAAQAITLTDPRLGTPDAVMDRTRDVIRQSMGKAM</sequence>
<evidence type="ECO:0000259" key="1">
    <source>
        <dbReference type="Pfam" id="PF01814"/>
    </source>
</evidence>
<dbReference type="InterPro" id="IPR012312">
    <property type="entry name" value="Hemerythrin-like"/>
</dbReference>
<evidence type="ECO:0000313" key="2">
    <source>
        <dbReference type="EMBL" id="GII80107.1"/>
    </source>
</evidence>
<evidence type="ECO:0000313" key="3">
    <source>
        <dbReference type="Proteomes" id="UP000655287"/>
    </source>
</evidence>